<dbReference type="SMART" id="SM00387">
    <property type="entry name" value="HATPase_c"/>
    <property type="match status" value="1"/>
</dbReference>
<dbReference type="GO" id="GO:0000155">
    <property type="term" value="F:phosphorelay sensor kinase activity"/>
    <property type="evidence" value="ECO:0007669"/>
    <property type="project" value="InterPro"/>
</dbReference>
<evidence type="ECO:0000256" key="5">
    <source>
        <dbReference type="ARBA" id="ARBA00022777"/>
    </source>
</evidence>
<keyword evidence="7 8" id="KW-0472">Membrane</keyword>
<dbReference type="Pfam" id="PF07730">
    <property type="entry name" value="HisKA_3"/>
    <property type="match status" value="1"/>
</dbReference>
<evidence type="ECO:0000256" key="1">
    <source>
        <dbReference type="ARBA" id="ARBA00004651"/>
    </source>
</evidence>
<dbReference type="PANTHER" id="PTHR24421">
    <property type="entry name" value="NITRATE/NITRITE SENSOR PROTEIN NARX-RELATED"/>
    <property type="match status" value="1"/>
</dbReference>
<evidence type="ECO:0000313" key="10">
    <source>
        <dbReference type="EMBL" id="KKL26668.1"/>
    </source>
</evidence>
<protein>
    <recommendedName>
        <fullName evidence="9">Histidine kinase/HSP90-like ATPase domain-containing protein</fullName>
    </recommendedName>
</protein>
<evidence type="ECO:0000256" key="4">
    <source>
        <dbReference type="ARBA" id="ARBA00022692"/>
    </source>
</evidence>
<keyword evidence="5" id="KW-0418">Kinase</keyword>
<dbReference type="AlphaFoldDB" id="A0A0F9ES31"/>
<organism evidence="10">
    <name type="scientific">marine sediment metagenome</name>
    <dbReference type="NCBI Taxonomy" id="412755"/>
    <lineage>
        <taxon>unclassified sequences</taxon>
        <taxon>metagenomes</taxon>
        <taxon>ecological metagenomes</taxon>
    </lineage>
</organism>
<dbReference type="CDD" id="cd16917">
    <property type="entry name" value="HATPase_UhpB-NarQ-NarX-like"/>
    <property type="match status" value="1"/>
</dbReference>
<dbReference type="EMBL" id="LAZR01035752">
    <property type="protein sequence ID" value="KKL26668.1"/>
    <property type="molecule type" value="Genomic_DNA"/>
</dbReference>
<evidence type="ECO:0000256" key="3">
    <source>
        <dbReference type="ARBA" id="ARBA00022679"/>
    </source>
</evidence>
<dbReference type="Pfam" id="PF02518">
    <property type="entry name" value="HATPase_c"/>
    <property type="match status" value="1"/>
</dbReference>
<dbReference type="Gene3D" id="1.20.5.1930">
    <property type="match status" value="1"/>
</dbReference>
<dbReference type="SUPFAM" id="SSF55874">
    <property type="entry name" value="ATPase domain of HSP90 chaperone/DNA topoisomerase II/histidine kinase"/>
    <property type="match status" value="1"/>
</dbReference>
<dbReference type="InterPro" id="IPR011712">
    <property type="entry name" value="Sig_transdc_His_kin_sub3_dim/P"/>
</dbReference>
<keyword evidence="2" id="KW-1003">Cell membrane</keyword>
<dbReference type="InterPro" id="IPR050482">
    <property type="entry name" value="Sensor_HK_TwoCompSys"/>
</dbReference>
<keyword evidence="6 8" id="KW-1133">Transmembrane helix</keyword>
<dbReference type="GO" id="GO:0046983">
    <property type="term" value="F:protein dimerization activity"/>
    <property type="evidence" value="ECO:0007669"/>
    <property type="project" value="InterPro"/>
</dbReference>
<gene>
    <name evidence="10" type="ORF">LCGC14_2393000</name>
</gene>
<dbReference type="InterPro" id="IPR036890">
    <property type="entry name" value="HATPase_C_sf"/>
</dbReference>
<dbReference type="PANTHER" id="PTHR24421:SF37">
    <property type="entry name" value="SENSOR HISTIDINE KINASE NARS"/>
    <property type="match status" value="1"/>
</dbReference>
<proteinExistence type="predicted"/>
<sequence>NKVLRDMTDEFDSDLNELANLTLFSAASQIFPDISNRQTNLINRWQDIHTKLDNILLTIELNSHLLPEGDLYSIINTVEDISNPELLQFFLKLIKEIHRVLSDTETFDSDFEMLITWVDQYTLQQLRAFQVLLYFLGATILMSALLLIGISRNMTLRQFEEEKIRFFAQSLIKAQEIERRKIALELHDRLAQELSIAKIAFESFIVNDLKTNQKLRQKIVKISKLLDSSIKSARDLSYDLRPVYLDHFGLAHTVFQHCKDFTDRNGIIVDFNSAGMDDLKLDFDTEINLYRIIQEALNNIRKHAKASKAIIRLVASFPKLILRIEDDGEGFDSRKVLTSTFNEKRMGIKGMEERVKLLNGKIKLQSQLMKGTKIYIEVPCIIKEDGYGTEKKHNDY</sequence>
<evidence type="ECO:0000256" key="2">
    <source>
        <dbReference type="ARBA" id="ARBA00022475"/>
    </source>
</evidence>
<keyword evidence="4 8" id="KW-0812">Transmembrane</keyword>
<evidence type="ECO:0000259" key="9">
    <source>
        <dbReference type="SMART" id="SM00387"/>
    </source>
</evidence>
<evidence type="ECO:0000256" key="7">
    <source>
        <dbReference type="ARBA" id="ARBA00023136"/>
    </source>
</evidence>
<accession>A0A0F9ES31</accession>
<feature type="non-terminal residue" evidence="10">
    <location>
        <position position="1"/>
    </location>
</feature>
<evidence type="ECO:0000256" key="6">
    <source>
        <dbReference type="ARBA" id="ARBA00022989"/>
    </source>
</evidence>
<comment type="subcellular location">
    <subcellularLocation>
        <location evidence="1">Cell membrane</location>
        <topology evidence="1">Multi-pass membrane protein</topology>
    </subcellularLocation>
</comment>
<dbReference type="InterPro" id="IPR003594">
    <property type="entry name" value="HATPase_dom"/>
</dbReference>
<reference evidence="10" key="1">
    <citation type="journal article" date="2015" name="Nature">
        <title>Complex archaea that bridge the gap between prokaryotes and eukaryotes.</title>
        <authorList>
            <person name="Spang A."/>
            <person name="Saw J.H."/>
            <person name="Jorgensen S.L."/>
            <person name="Zaremba-Niedzwiedzka K."/>
            <person name="Martijn J."/>
            <person name="Lind A.E."/>
            <person name="van Eijk R."/>
            <person name="Schleper C."/>
            <person name="Guy L."/>
            <person name="Ettema T.J."/>
        </authorList>
    </citation>
    <scope>NUCLEOTIDE SEQUENCE</scope>
</reference>
<name>A0A0F9ES31_9ZZZZ</name>
<dbReference type="GO" id="GO:0005886">
    <property type="term" value="C:plasma membrane"/>
    <property type="evidence" value="ECO:0007669"/>
    <property type="project" value="UniProtKB-SubCell"/>
</dbReference>
<dbReference type="Gene3D" id="3.30.565.10">
    <property type="entry name" value="Histidine kinase-like ATPase, C-terminal domain"/>
    <property type="match status" value="1"/>
</dbReference>
<feature type="transmembrane region" description="Helical" evidence="8">
    <location>
        <begin position="131"/>
        <end position="150"/>
    </location>
</feature>
<keyword evidence="3" id="KW-0808">Transferase</keyword>
<evidence type="ECO:0000256" key="8">
    <source>
        <dbReference type="SAM" id="Phobius"/>
    </source>
</evidence>
<feature type="domain" description="Histidine kinase/HSP90-like ATPase" evidence="9">
    <location>
        <begin position="284"/>
        <end position="382"/>
    </location>
</feature>
<comment type="caution">
    <text evidence="10">The sequence shown here is derived from an EMBL/GenBank/DDBJ whole genome shotgun (WGS) entry which is preliminary data.</text>
</comment>